<proteinExistence type="predicted"/>
<evidence type="ECO:0000256" key="1">
    <source>
        <dbReference type="SAM" id="MobiDB-lite"/>
    </source>
</evidence>
<dbReference type="AlphaFoldDB" id="A0AAD9PSZ7"/>
<reference evidence="2" key="1">
    <citation type="journal article" date="2023" name="G3 (Bethesda)">
        <title>Whole genome assembly and annotation of the endangered Caribbean coral Acropora cervicornis.</title>
        <authorList>
            <person name="Selwyn J.D."/>
            <person name="Vollmer S.V."/>
        </authorList>
    </citation>
    <scope>NUCLEOTIDE SEQUENCE</scope>
    <source>
        <strain evidence="2">K2</strain>
    </source>
</reference>
<feature type="region of interest" description="Disordered" evidence="1">
    <location>
        <begin position="1"/>
        <end position="22"/>
    </location>
</feature>
<evidence type="ECO:0000313" key="2">
    <source>
        <dbReference type="EMBL" id="KAK2548542.1"/>
    </source>
</evidence>
<dbReference type="Proteomes" id="UP001249851">
    <property type="component" value="Unassembled WGS sequence"/>
</dbReference>
<reference evidence="2" key="2">
    <citation type="journal article" date="2023" name="Science">
        <title>Genomic signatures of disease resistance in endangered staghorn corals.</title>
        <authorList>
            <person name="Vollmer S.V."/>
            <person name="Selwyn J.D."/>
            <person name="Despard B.A."/>
            <person name="Roesel C.L."/>
        </authorList>
    </citation>
    <scope>NUCLEOTIDE SEQUENCE</scope>
    <source>
        <strain evidence="2">K2</strain>
    </source>
</reference>
<dbReference type="PANTHER" id="PTHR33198">
    <property type="entry name" value="ANK_REP_REGION DOMAIN-CONTAINING PROTEIN-RELATED"/>
    <property type="match status" value="1"/>
</dbReference>
<comment type="caution">
    <text evidence="2">The sequence shown here is derived from an EMBL/GenBank/DDBJ whole genome shotgun (WGS) entry which is preliminary data.</text>
</comment>
<sequence length="196" mass="21806">MPSGEQQKFGKGSSGKGPTMRSASRSLFKLETAICGCTRALFRLGDLMPFERFRFNKRSQQAGETCDQYKTALRKLAEGCEFHTITPEKILRGRLVFGICDVKVREQLLRESQPTLKKTDEICLASESTATQLKEVSEGDSVHSINFRRIPRRTRGKNANKKTDKATNKKNAVILGVFITQITASRAGKHALIAGK</sequence>
<name>A0AAD9PSZ7_ACRCE</name>
<protein>
    <submittedName>
        <fullName evidence="2">Uncharacterized protein</fullName>
    </submittedName>
</protein>
<feature type="compositionally biased region" description="Low complexity" evidence="1">
    <location>
        <begin position="1"/>
        <end position="11"/>
    </location>
</feature>
<evidence type="ECO:0000313" key="3">
    <source>
        <dbReference type="Proteomes" id="UP001249851"/>
    </source>
</evidence>
<organism evidence="2 3">
    <name type="scientific">Acropora cervicornis</name>
    <name type="common">Staghorn coral</name>
    <dbReference type="NCBI Taxonomy" id="6130"/>
    <lineage>
        <taxon>Eukaryota</taxon>
        <taxon>Metazoa</taxon>
        <taxon>Cnidaria</taxon>
        <taxon>Anthozoa</taxon>
        <taxon>Hexacorallia</taxon>
        <taxon>Scleractinia</taxon>
        <taxon>Astrocoeniina</taxon>
        <taxon>Acroporidae</taxon>
        <taxon>Acropora</taxon>
    </lineage>
</organism>
<dbReference type="EMBL" id="JARQWQ010000144">
    <property type="protein sequence ID" value="KAK2548542.1"/>
    <property type="molecule type" value="Genomic_DNA"/>
</dbReference>
<accession>A0AAD9PSZ7</accession>
<gene>
    <name evidence="2" type="ORF">P5673_031211</name>
</gene>
<dbReference type="PANTHER" id="PTHR33198:SF20">
    <property type="entry name" value="RETROTRANSPOSON GAG DOMAIN-CONTAINING PROTEIN"/>
    <property type="match status" value="1"/>
</dbReference>
<keyword evidence="3" id="KW-1185">Reference proteome</keyword>